<protein>
    <submittedName>
        <fullName evidence="2">DUF4062 domain-containing protein</fullName>
    </submittedName>
</protein>
<dbReference type="InterPro" id="IPR025139">
    <property type="entry name" value="DUF4062"/>
</dbReference>
<name>A0A839APK6_9FLAO</name>
<keyword evidence="3" id="KW-1185">Reference proteome</keyword>
<evidence type="ECO:0000313" key="3">
    <source>
        <dbReference type="Proteomes" id="UP000563906"/>
    </source>
</evidence>
<dbReference type="RefSeq" id="WP_182125525.1">
    <property type="nucleotide sequence ID" value="NZ_JACGLS010000005.1"/>
</dbReference>
<proteinExistence type="predicted"/>
<dbReference type="AlphaFoldDB" id="A0A839APK6"/>
<evidence type="ECO:0000313" key="2">
    <source>
        <dbReference type="EMBL" id="MBA6157025.1"/>
    </source>
</evidence>
<sequence length="325" mass="38790">MAKPRVFISSTFYDLKQIRADLNMFIENLGYETIRNEEGNIPYGKDKALEEYCYKEIKNIDILVSIIGGRYGSESKREKSSISQIELRTALKEEKQVYIFIEKNVLSEYETYLLNKENEKTIYKYVDNLKIYKFIEEVKNLNANNNIKSFETASEITHYLKEQFAGLFQSFLENQRRVKEVSIIDNLEKTAFTLNKLVNYISNENIEKDTEINQILSLNHPLVEKVRENLQIEYSFYIEGFNDLNKLLEARGYTKDEFDEIFSDNTPNEYYWLKETERKNIKITISKEIFENNKLKFIKKNEWKEEYFLYQTSDKEIEIPDDLPF</sequence>
<organism evidence="2 3">
    <name type="scientific">Tenacibaculum pelagium</name>
    <dbReference type="NCBI Taxonomy" id="2759527"/>
    <lineage>
        <taxon>Bacteria</taxon>
        <taxon>Pseudomonadati</taxon>
        <taxon>Bacteroidota</taxon>
        <taxon>Flavobacteriia</taxon>
        <taxon>Flavobacteriales</taxon>
        <taxon>Flavobacteriaceae</taxon>
        <taxon>Tenacibaculum</taxon>
    </lineage>
</organism>
<gene>
    <name evidence="2" type="ORF">H3Z83_10895</name>
</gene>
<dbReference type="Pfam" id="PF13271">
    <property type="entry name" value="DUF4062"/>
    <property type="match status" value="1"/>
</dbReference>
<evidence type="ECO:0000259" key="1">
    <source>
        <dbReference type="Pfam" id="PF13271"/>
    </source>
</evidence>
<dbReference type="EMBL" id="JACGLS010000005">
    <property type="protein sequence ID" value="MBA6157025.1"/>
    <property type="molecule type" value="Genomic_DNA"/>
</dbReference>
<reference evidence="2 3" key="1">
    <citation type="submission" date="2020-07" db="EMBL/GenBank/DDBJ databases">
        <title>Bacterium isolated from marine sediment.</title>
        <authorList>
            <person name="Shang D."/>
            <person name="Du Z.-J."/>
        </authorList>
    </citation>
    <scope>NUCLEOTIDE SEQUENCE [LARGE SCALE GENOMIC DNA]</scope>
    <source>
        <strain evidence="2 3">S7007</strain>
    </source>
</reference>
<dbReference type="Proteomes" id="UP000563906">
    <property type="component" value="Unassembled WGS sequence"/>
</dbReference>
<comment type="caution">
    <text evidence="2">The sequence shown here is derived from an EMBL/GenBank/DDBJ whole genome shotgun (WGS) entry which is preliminary data.</text>
</comment>
<feature type="domain" description="DUF4062" evidence="1">
    <location>
        <begin position="5"/>
        <end position="90"/>
    </location>
</feature>
<accession>A0A839APK6</accession>